<reference evidence="1 2" key="1">
    <citation type="submission" date="2018-12" db="EMBL/GenBank/DDBJ databases">
        <authorList>
            <person name="Criscuolo A."/>
        </authorList>
    </citation>
    <scope>NUCLEOTIDE SEQUENCE [LARGE SCALE GENOMIC DNA]</scope>
    <source>
        <strain evidence="1">ACIP1116281</strain>
    </source>
</reference>
<name>A0A447ICW1_9HYPH</name>
<evidence type="ECO:0000313" key="1">
    <source>
        <dbReference type="EMBL" id="VDS05309.1"/>
    </source>
</evidence>
<keyword evidence="2" id="KW-1185">Reference proteome</keyword>
<protein>
    <submittedName>
        <fullName evidence="1">Uncharacterized protein</fullName>
    </submittedName>
</protein>
<dbReference type="OrthoDB" id="7950561at2"/>
<organism evidence="1 2">
    <name type="scientific">Devosia equisanguinis</name>
    <dbReference type="NCBI Taxonomy" id="2490941"/>
    <lineage>
        <taxon>Bacteria</taxon>
        <taxon>Pseudomonadati</taxon>
        <taxon>Pseudomonadota</taxon>
        <taxon>Alphaproteobacteria</taxon>
        <taxon>Hyphomicrobiales</taxon>
        <taxon>Devosiaceae</taxon>
        <taxon>Devosia</taxon>
    </lineage>
</organism>
<gene>
    <name evidence="1" type="ORF">DEVEQU_02450</name>
</gene>
<evidence type="ECO:0000313" key="2">
    <source>
        <dbReference type="Proteomes" id="UP000268844"/>
    </source>
</evidence>
<sequence>MSSNVLDERSVVLRLEFSIADAVRHRGLFAVLRAAVSAWWAQTPRGYSDVPDYLRADVGLPPADEPLIWFSVPPAAVVPRLEDGKRQ</sequence>
<dbReference type="RefSeq" id="WP_126150849.1">
    <property type="nucleotide sequence ID" value="NZ_JBHTMH010000001.1"/>
</dbReference>
<dbReference type="EMBL" id="UZWD01000030">
    <property type="protein sequence ID" value="VDS05309.1"/>
    <property type="molecule type" value="Genomic_DNA"/>
</dbReference>
<accession>A0A447ICW1</accession>
<proteinExistence type="predicted"/>
<dbReference type="Proteomes" id="UP000268844">
    <property type="component" value="Unassembled WGS sequence"/>
</dbReference>
<dbReference type="AlphaFoldDB" id="A0A447ICW1"/>